<dbReference type="EMBL" id="JAFLCK010000028">
    <property type="protein sequence ID" value="MBN8661981.1"/>
    <property type="molecule type" value="Genomic_DNA"/>
</dbReference>
<gene>
    <name evidence="2" type="ORF">J0M35_16555</name>
</gene>
<dbReference type="Proteomes" id="UP000664277">
    <property type="component" value="Unassembled WGS sequence"/>
</dbReference>
<comment type="caution">
    <text evidence="2">The sequence shown here is derived from an EMBL/GenBank/DDBJ whole genome shotgun (WGS) entry which is preliminary data.</text>
</comment>
<evidence type="ECO:0000313" key="3">
    <source>
        <dbReference type="Proteomes" id="UP000664277"/>
    </source>
</evidence>
<proteinExistence type="predicted"/>
<accession>A0A8J7P9V4</accession>
<protein>
    <submittedName>
        <fullName evidence="2">Glucosaminidase domain-containing protein</fullName>
    </submittedName>
</protein>
<dbReference type="AlphaFoldDB" id="A0A8J7P9V4"/>
<feature type="region of interest" description="Disordered" evidence="1">
    <location>
        <begin position="160"/>
        <end position="255"/>
    </location>
</feature>
<name>A0A8J7P9V4_9BACT</name>
<sequence length="402" mass="42114">MVSHSLEFNPGASTAVDASAAFQNDYFSSTIGEKTRAPEPVTFASAAVSDSPAGLSSAAWSQVSAMVAQGKEINVSTPGDGQVPDFIVGADGNLTANPAKTAPNADGSVTIQMEGKDMGSLQAAKELKIAVIQEKIRYWQMANPNETNVPQYLQGMLAAAQSAPVGGDSQPQRRPEAASQPRPQQQEVASPRPQPASYAPSSGGGERLGNANIGSAPTSRYRDGSLDASGPIDRTAIPRPVEGDLAIKGPPSANPEQIQTFLEKMGSPAAKEAGFSQALYNACTERGIDPAVAVGFFLQESTCGRYGRGHENKSLGNIKGTAPESGGTDGTFRRYDTWAEGARDWARLIDESYAGKRGFTHLSQVIGVYAPSSDGNNESKYVATVKGVVENFKKQNGNTAIA</sequence>
<evidence type="ECO:0000256" key="1">
    <source>
        <dbReference type="SAM" id="MobiDB-lite"/>
    </source>
</evidence>
<evidence type="ECO:0000313" key="2">
    <source>
        <dbReference type="EMBL" id="MBN8661981.1"/>
    </source>
</evidence>
<organism evidence="2 3">
    <name type="scientific">Candidatus Obscuribacter phosphatis</name>
    <dbReference type="NCBI Taxonomy" id="1906157"/>
    <lineage>
        <taxon>Bacteria</taxon>
        <taxon>Bacillati</taxon>
        <taxon>Candidatus Melainabacteria</taxon>
        <taxon>Candidatus Obscuribacterales</taxon>
        <taxon>Candidatus Obscuribacteraceae</taxon>
        <taxon>Candidatus Obscuribacter</taxon>
    </lineage>
</organism>
<reference evidence="2" key="1">
    <citation type="submission" date="2021-02" db="EMBL/GenBank/DDBJ databases">
        <title>Genome-Resolved Metagenomics of a Microbial Community Performing Photosynthetic Biological Nutrient Removal.</title>
        <authorList>
            <person name="Mcdaniel E.A."/>
        </authorList>
    </citation>
    <scope>NUCLEOTIDE SEQUENCE</scope>
    <source>
        <strain evidence="2">UWPOB_OBS1</strain>
    </source>
</reference>